<keyword evidence="2" id="KW-0812">Transmembrane</keyword>
<gene>
    <name evidence="3" type="ORF">CryarDRAFT_2703</name>
</gene>
<evidence type="ECO:0000256" key="1">
    <source>
        <dbReference type="SAM" id="MobiDB-lite"/>
    </source>
</evidence>
<feature type="region of interest" description="Disordered" evidence="1">
    <location>
        <begin position="55"/>
        <end position="79"/>
    </location>
</feature>
<keyword evidence="2" id="KW-0472">Membrane</keyword>
<sequence length="79" mass="8717">MGALVVAAGYVGVIVGLVVLAARVRKRGISAPILDVFDEMYRPSAHEARFEIFAEEHRTAPNQTPDDDEPPVTIRRTRT</sequence>
<feature type="transmembrane region" description="Helical" evidence="2">
    <location>
        <begin position="6"/>
        <end position="24"/>
    </location>
</feature>
<organism evidence="3 4">
    <name type="scientific">Cryptosporangium arvum DSM 44712</name>
    <dbReference type="NCBI Taxonomy" id="927661"/>
    <lineage>
        <taxon>Bacteria</taxon>
        <taxon>Bacillati</taxon>
        <taxon>Actinomycetota</taxon>
        <taxon>Actinomycetes</taxon>
        <taxon>Cryptosporangiales</taxon>
        <taxon>Cryptosporangiaceae</taxon>
        <taxon>Cryptosporangium</taxon>
    </lineage>
</organism>
<dbReference type="RefSeq" id="WP_035850958.1">
    <property type="nucleotide sequence ID" value="NZ_KK073874.1"/>
</dbReference>
<name>A0A011AHU4_9ACTN</name>
<dbReference type="Proteomes" id="UP000021053">
    <property type="component" value="Unassembled WGS sequence"/>
</dbReference>
<proteinExistence type="predicted"/>
<dbReference type="HOGENOM" id="CLU_2600170_0_0_11"/>
<reference evidence="3 4" key="1">
    <citation type="submission" date="2013-07" db="EMBL/GenBank/DDBJ databases">
        <authorList>
            <consortium name="DOE Joint Genome Institute"/>
            <person name="Eisen J."/>
            <person name="Huntemann M."/>
            <person name="Han J."/>
            <person name="Chen A."/>
            <person name="Kyrpides N."/>
            <person name="Mavromatis K."/>
            <person name="Markowitz V."/>
            <person name="Palaniappan K."/>
            <person name="Ivanova N."/>
            <person name="Schaumberg A."/>
            <person name="Pati A."/>
            <person name="Liolios K."/>
            <person name="Nordberg H.P."/>
            <person name="Cantor M.N."/>
            <person name="Hua S.X."/>
            <person name="Woyke T."/>
        </authorList>
    </citation>
    <scope>NUCLEOTIDE SEQUENCE [LARGE SCALE GENOMIC DNA]</scope>
    <source>
        <strain evidence="3 4">DSM 44712</strain>
    </source>
</reference>
<dbReference type="EMBL" id="JFBT01000001">
    <property type="protein sequence ID" value="EXG81586.1"/>
    <property type="molecule type" value="Genomic_DNA"/>
</dbReference>
<keyword evidence="4" id="KW-1185">Reference proteome</keyword>
<dbReference type="OrthoDB" id="3630763at2"/>
<protein>
    <submittedName>
        <fullName evidence="3">Uncharacterized protein</fullName>
    </submittedName>
</protein>
<evidence type="ECO:0000313" key="4">
    <source>
        <dbReference type="Proteomes" id="UP000021053"/>
    </source>
</evidence>
<keyword evidence="2" id="KW-1133">Transmembrane helix</keyword>
<accession>A0A011AHU4</accession>
<evidence type="ECO:0000313" key="3">
    <source>
        <dbReference type="EMBL" id="EXG81586.1"/>
    </source>
</evidence>
<dbReference type="AlphaFoldDB" id="A0A011AHU4"/>
<comment type="caution">
    <text evidence="3">The sequence shown here is derived from an EMBL/GenBank/DDBJ whole genome shotgun (WGS) entry which is preliminary data.</text>
</comment>
<evidence type="ECO:0000256" key="2">
    <source>
        <dbReference type="SAM" id="Phobius"/>
    </source>
</evidence>